<accession>A0A8T0H5Q6</accession>
<reference evidence="1" key="1">
    <citation type="submission" date="2020-06" db="EMBL/GenBank/DDBJ databases">
        <title>WGS assembly of Ceratodon purpureus strain R40.</title>
        <authorList>
            <person name="Carey S.B."/>
            <person name="Jenkins J."/>
            <person name="Shu S."/>
            <person name="Lovell J.T."/>
            <person name="Sreedasyam A."/>
            <person name="Maumus F."/>
            <person name="Tiley G.P."/>
            <person name="Fernandez-Pozo N."/>
            <person name="Barry K."/>
            <person name="Chen C."/>
            <person name="Wang M."/>
            <person name="Lipzen A."/>
            <person name="Daum C."/>
            <person name="Saski C.A."/>
            <person name="Payton A.C."/>
            <person name="Mcbreen J.C."/>
            <person name="Conrad R.E."/>
            <person name="Kollar L.M."/>
            <person name="Olsson S."/>
            <person name="Huttunen S."/>
            <person name="Landis J.B."/>
            <person name="Wickett N.J."/>
            <person name="Johnson M.G."/>
            <person name="Rensing S.A."/>
            <person name="Grimwood J."/>
            <person name="Schmutz J."/>
            <person name="Mcdaniel S.F."/>
        </authorList>
    </citation>
    <scope>NUCLEOTIDE SEQUENCE</scope>
    <source>
        <strain evidence="1">R40</strain>
    </source>
</reference>
<comment type="caution">
    <text evidence="1">The sequence shown here is derived from an EMBL/GenBank/DDBJ whole genome shotgun (WGS) entry which is preliminary data.</text>
</comment>
<proteinExistence type="predicted"/>
<protein>
    <submittedName>
        <fullName evidence="1">Uncharacterized protein</fullName>
    </submittedName>
</protein>
<sequence length="148" mass="16561">MSICCGAPPISCRACTTGFSLNAWGSWKISWTPCCTSSCRWAWDKSAANVSAAGVRNATTASSAWMWPRKTTKMTAFIPAPQRKYRRWPLTRFTEGSVVRIACKIIFCVCRVTSNCRRLNAAPKRKLGQNNMHTELRKNPVAADPFLR</sequence>
<organism evidence="1 2">
    <name type="scientific">Ceratodon purpureus</name>
    <name type="common">Fire moss</name>
    <name type="synonym">Dicranum purpureum</name>
    <dbReference type="NCBI Taxonomy" id="3225"/>
    <lineage>
        <taxon>Eukaryota</taxon>
        <taxon>Viridiplantae</taxon>
        <taxon>Streptophyta</taxon>
        <taxon>Embryophyta</taxon>
        <taxon>Bryophyta</taxon>
        <taxon>Bryophytina</taxon>
        <taxon>Bryopsida</taxon>
        <taxon>Dicranidae</taxon>
        <taxon>Pseudoditrichales</taxon>
        <taxon>Ditrichaceae</taxon>
        <taxon>Ceratodon</taxon>
    </lineage>
</organism>
<dbReference type="Proteomes" id="UP000822688">
    <property type="component" value="Chromosome 8"/>
</dbReference>
<evidence type="ECO:0000313" key="2">
    <source>
        <dbReference type="Proteomes" id="UP000822688"/>
    </source>
</evidence>
<evidence type="ECO:0000313" key="1">
    <source>
        <dbReference type="EMBL" id="KAG0565498.1"/>
    </source>
</evidence>
<keyword evidence="2" id="KW-1185">Reference proteome</keyword>
<dbReference type="EMBL" id="CM026429">
    <property type="protein sequence ID" value="KAG0565498.1"/>
    <property type="molecule type" value="Genomic_DNA"/>
</dbReference>
<name>A0A8T0H5Q6_CERPU</name>
<dbReference type="AlphaFoldDB" id="A0A8T0H5Q6"/>
<gene>
    <name evidence="1" type="ORF">KC19_8G195000</name>
</gene>